<accession>A0A9D2LWG7</accession>
<gene>
    <name evidence="5" type="ORF">IAA06_15945</name>
</gene>
<dbReference type="Pfam" id="PF01345">
    <property type="entry name" value="DUF11"/>
    <property type="match status" value="1"/>
</dbReference>
<name>A0A9D2LWG7_9FIRM</name>
<keyword evidence="2" id="KW-1133">Transmembrane helix</keyword>
<evidence type="ECO:0000313" key="6">
    <source>
        <dbReference type="Proteomes" id="UP000823842"/>
    </source>
</evidence>
<dbReference type="NCBIfam" id="TIGR01451">
    <property type="entry name" value="B_ant_repeat"/>
    <property type="match status" value="2"/>
</dbReference>
<evidence type="ECO:0000256" key="3">
    <source>
        <dbReference type="SAM" id="SignalP"/>
    </source>
</evidence>
<feature type="signal peptide" evidence="3">
    <location>
        <begin position="1"/>
        <end position="23"/>
    </location>
</feature>
<dbReference type="AlphaFoldDB" id="A0A9D2LWG7"/>
<dbReference type="EMBL" id="DWYZ01000305">
    <property type="protein sequence ID" value="HJB30264.1"/>
    <property type="molecule type" value="Genomic_DNA"/>
</dbReference>
<feature type="domain" description="DUF11" evidence="4">
    <location>
        <begin position="338"/>
        <end position="436"/>
    </location>
</feature>
<keyword evidence="3" id="KW-0732">Signal</keyword>
<keyword evidence="2" id="KW-0812">Transmembrane</keyword>
<evidence type="ECO:0000259" key="4">
    <source>
        <dbReference type="Pfam" id="PF01345"/>
    </source>
</evidence>
<sequence>MKKRICLKAGAFFMTGAVILAAAAGMERKVYGAQDTGMLTLSQSAAWTEENQYRAEVTLTIQGLDSYFKQQINSASSEETQPVEQMSDTTGTFVSQDSLGQYPSEENPDGNTEPHSAAGSAEATTDPAGSEEGSPTDKQNTETQGAYRQDIDEQEAEIQSADNQSTGPQGADNQSAESQDADNQSAEIQAADIPNRAVQYTEQAGEGKIDGAEMSSSLSLVYFLSEYFLPDTQKIPSFYIAEELTVSKENGEQTSVIKITIPLLPNASYTEPAVYTLPLLLKEEFQDLGQGCSYPVSREISLQEGDGGQGVYLIRNTDSQILAKASMTYLDVKPVSADFQLSVNTAPQTPKAGERLTYEIVLKNTGEIPLTQIQLKNNFSQGGLTLVWEQAQGVTMPENGQGALLDMLEKGETRTLYAFVDLPESQEETFTNIFHIICQNPAAPQTVLERQAQVETGVTPLKAEFTVEKTADRTTAFPGETIRYQICIRNTGEKTLHSVLSTERFLSSNIQAQFLEKEGVELNAAKNQALIPQILPGEAFALEAAVTLPLNMVSQELINQVIVVSRETGTRSVQSQAGIQVQALPSTPTPTPWLTQYPVQNTLYKSGGSLAKQASSYPKTEDESPIAFWAVTAGGALLVMAAAFHLGKGKRKH</sequence>
<feature type="compositionally biased region" description="Polar residues" evidence="1">
    <location>
        <begin position="73"/>
        <end position="101"/>
    </location>
</feature>
<reference evidence="5" key="2">
    <citation type="submission" date="2021-04" db="EMBL/GenBank/DDBJ databases">
        <authorList>
            <person name="Gilroy R."/>
        </authorList>
    </citation>
    <scope>NUCLEOTIDE SEQUENCE</scope>
    <source>
        <strain evidence="5">ChiSjej1B19-5720</strain>
    </source>
</reference>
<keyword evidence="2" id="KW-0472">Membrane</keyword>
<dbReference type="InterPro" id="IPR001434">
    <property type="entry name" value="OmcB-like_DUF11"/>
</dbReference>
<evidence type="ECO:0000313" key="5">
    <source>
        <dbReference type="EMBL" id="HJB30264.1"/>
    </source>
</evidence>
<reference evidence="5" key="1">
    <citation type="journal article" date="2021" name="PeerJ">
        <title>Extensive microbial diversity within the chicken gut microbiome revealed by metagenomics and culture.</title>
        <authorList>
            <person name="Gilroy R."/>
            <person name="Ravi A."/>
            <person name="Getino M."/>
            <person name="Pursley I."/>
            <person name="Horton D.L."/>
            <person name="Alikhan N.F."/>
            <person name="Baker D."/>
            <person name="Gharbi K."/>
            <person name="Hall N."/>
            <person name="Watson M."/>
            <person name="Adriaenssens E.M."/>
            <person name="Foster-Nyarko E."/>
            <person name="Jarju S."/>
            <person name="Secka A."/>
            <person name="Antonio M."/>
            <person name="Oren A."/>
            <person name="Chaudhuri R.R."/>
            <person name="La Ragione R."/>
            <person name="Hildebrand F."/>
            <person name="Pallen M.J."/>
        </authorList>
    </citation>
    <scope>NUCLEOTIDE SEQUENCE</scope>
    <source>
        <strain evidence="5">ChiSjej1B19-5720</strain>
    </source>
</reference>
<proteinExistence type="predicted"/>
<feature type="compositionally biased region" description="Polar residues" evidence="1">
    <location>
        <begin position="136"/>
        <end position="146"/>
    </location>
</feature>
<feature type="region of interest" description="Disordered" evidence="1">
    <location>
        <begin position="73"/>
        <end position="195"/>
    </location>
</feature>
<dbReference type="InterPro" id="IPR047589">
    <property type="entry name" value="DUF11_rpt"/>
</dbReference>
<dbReference type="Proteomes" id="UP000823842">
    <property type="component" value="Unassembled WGS sequence"/>
</dbReference>
<evidence type="ECO:0000256" key="1">
    <source>
        <dbReference type="SAM" id="MobiDB-lite"/>
    </source>
</evidence>
<organism evidence="5 6">
    <name type="scientific">Candidatus Blautia faecavium</name>
    <dbReference type="NCBI Taxonomy" id="2838487"/>
    <lineage>
        <taxon>Bacteria</taxon>
        <taxon>Bacillati</taxon>
        <taxon>Bacillota</taxon>
        <taxon>Clostridia</taxon>
        <taxon>Lachnospirales</taxon>
        <taxon>Lachnospiraceae</taxon>
        <taxon>Blautia</taxon>
    </lineage>
</organism>
<feature type="transmembrane region" description="Helical" evidence="2">
    <location>
        <begin position="626"/>
        <end position="647"/>
    </location>
</feature>
<comment type="caution">
    <text evidence="5">The sequence shown here is derived from an EMBL/GenBank/DDBJ whole genome shotgun (WGS) entry which is preliminary data.</text>
</comment>
<feature type="chain" id="PRO_5038583870" description="DUF11 domain-containing protein" evidence="3">
    <location>
        <begin position="24"/>
        <end position="653"/>
    </location>
</feature>
<protein>
    <recommendedName>
        <fullName evidence="4">DUF11 domain-containing protein</fullName>
    </recommendedName>
</protein>
<feature type="compositionally biased region" description="Polar residues" evidence="1">
    <location>
        <begin position="160"/>
        <end position="187"/>
    </location>
</feature>
<evidence type="ECO:0000256" key="2">
    <source>
        <dbReference type="SAM" id="Phobius"/>
    </source>
</evidence>